<evidence type="ECO:0000313" key="1">
    <source>
        <dbReference type="EMBL" id="NAS13124.1"/>
    </source>
</evidence>
<reference evidence="1 2" key="1">
    <citation type="submission" date="2020-01" db="EMBL/GenBank/DDBJ databases">
        <title>Bacteria diversity of Porities sp.</title>
        <authorList>
            <person name="Wang G."/>
        </authorList>
    </citation>
    <scope>NUCLEOTIDE SEQUENCE [LARGE SCALE GENOMIC DNA]</scope>
    <source>
        <strain evidence="1 2">R33</strain>
    </source>
</reference>
<organism evidence="1 2">
    <name type="scientific">Poritiphilus flavus</name>
    <dbReference type="NCBI Taxonomy" id="2697053"/>
    <lineage>
        <taxon>Bacteria</taxon>
        <taxon>Pseudomonadati</taxon>
        <taxon>Bacteroidota</taxon>
        <taxon>Flavobacteriia</taxon>
        <taxon>Flavobacteriales</taxon>
        <taxon>Flavobacteriaceae</taxon>
        <taxon>Poritiphilus</taxon>
    </lineage>
</organism>
<evidence type="ECO:0000313" key="2">
    <source>
        <dbReference type="Proteomes" id="UP000475249"/>
    </source>
</evidence>
<keyword evidence="2" id="KW-1185">Reference proteome</keyword>
<comment type="caution">
    <text evidence="1">The sequence shown here is derived from an EMBL/GenBank/DDBJ whole genome shotgun (WGS) entry which is preliminary data.</text>
</comment>
<gene>
    <name evidence="1" type="ORF">GTQ38_14000</name>
</gene>
<accession>A0A6L9EED9</accession>
<dbReference type="InterPro" id="IPR013783">
    <property type="entry name" value="Ig-like_fold"/>
</dbReference>
<name>A0A6L9EED9_9FLAO</name>
<protein>
    <submittedName>
        <fullName evidence="1">Uncharacterized protein</fullName>
    </submittedName>
</protein>
<dbReference type="Gene3D" id="2.60.40.10">
    <property type="entry name" value="Immunoglobulins"/>
    <property type="match status" value="1"/>
</dbReference>
<sequence length="130" mass="14926">MRKENIIYALCSSILFFSCVQETHLKEVTFKVDMRAVDSVSAVGIRGQFTDPAWRVKVPMTDDDGDGIYETTISEKTAQNSVAFKFVNRDSIFELQGKDNRYLKFEYRPQKLVLEAVFDELGTQQLLETN</sequence>
<proteinExistence type="predicted"/>
<dbReference type="AlphaFoldDB" id="A0A6L9EED9"/>
<dbReference type="RefSeq" id="WP_161436165.1">
    <property type="nucleotide sequence ID" value="NZ_WXYO01000006.1"/>
</dbReference>
<dbReference type="PROSITE" id="PS51257">
    <property type="entry name" value="PROKAR_LIPOPROTEIN"/>
    <property type="match status" value="1"/>
</dbReference>
<dbReference type="EMBL" id="WXYO01000006">
    <property type="protein sequence ID" value="NAS13124.1"/>
    <property type="molecule type" value="Genomic_DNA"/>
</dbReference>
<dbReference type="Proteomes" id="UP000475249">
    <property type="component" value="Unassembled WGS sequence"/>
</dbReference>